<reference evidence="2 3" key="1">
    <citation type="submission" date="2019-02" db="EMBL/GenBank/DDBJ databases">
        <title>Halonotius sp. a new haloqrchaeon isolated from saline water.</title>
        <authorList>
            <person name="Duran-Viseras A."/>
            <person name="Sanchez-Porro C."/>
            <person name="Ventosa A."/>
        </authorList>
    </citation>
    <scope>NUCLEOTIDE SEQUENCE [LARGE SCALE GENOMIC DNA]</scope>
    <source>
        <strain evidence="2 3">F9-27</strain>
    </source>
</reference>
<dbReference type="AlphaFoldDB" id="A0A544QQ49"/>
<dbReference type="PANTHER" id="PTHR34387">
    <property type="entry name" value="SLR1258 PROTEIN"/>
    <property type="match status" value="1"/>
</dbReference>
<dbReference type="EMBL" id="SESI01000001">
    <property type="protein sequence ID" value="TQQ81570.1"/>
    <property type="molecule type" value="Genomic_DNA"/>
</dbReference>
<feature type="region of interest" description="Disordered" evidence="1">
    <location>
        <begin position="179"/>
        <end position="200"/>
    </location>
</feature>
<keyword evidence="3" id="KW-1185">Reference proteome</keyword>
<comment type="caution">
    <text evidence="2">The sequence shown here is derived from an EMBL/GenBank/DDBJ whole genome shotgun (WGS) entry which is preliminary data.</text>
</comment>
<dbReference type="InterPro" id="IPR052022">
    <property type="entry name" value="26kDa_periplasmic_antigen"/>
</dbReference>
<proteinExistence type="predicted"/>
<evidence type="ECO:0000256" key="1">
    <source>
        <dbReference type="SAM" id="MobiDB-lite"/>
    </source>
</evidence>
<evidence type="ECO:0000313" key="2">
    <source>
        <dbReference type="EMBL" id="TQQ81570.1"/>
    </source>
</evidence>
<dbReference type="GO" id="GO:0006974">
    <property type="term" value="P:DNA damage response"/>
    <property type="evidence" value="ECO:0007669"/>
    <property type="project" value="TreeGrafter"/>
</dbReference>
<name>A0A544QQ49_9EURY</name>
<evidence type="ECO:0000313" key="3">
    <source>
        <dbReference type="Proteomes" id="UP000315385"/>
    </source>
</evidence>
<dbReference type="PANTHER" id="PTHR34387:SF2">
    <property type="entry name" value="SLR1258 PROTEIN"/>
    <property type="match status" value="1"/>
</dbReference>
<dbReference type="InterPro" id="IPR007497">
    <property type="entry name" value="SIMPL/DUF541"/>
</dbReference>
<protein>
    <submittedName>
        <fullName evidence="2">DUF541 domain-containing protein</fullName>
    </submittedName>
</protein>
<sequence>MSGWVAAGFITRSADRWGVTARTVTTTASATQAEAPDSATVAVTALGEGASAARARERARNRAAAIRTAIEAIAEVTIETVDHRVTNSAAAFDPETDAAFRAVEECHIRCEPAAVEAVVVEATDGGGGIDHVQFSLTDTTRAELQDAAMTAAVDRAREKAERLAAAEGLAVGSAQTITTQPARPGGEAVDNAWESDPAVHPAPISVTERVEVAYELVATESTAAAATAATDDSGKD</sequence>
<gene>
    <name evidence="2" type="ORF">EWF95_01100</name>
</gene>
<accession>A0A544QQ49</accession>
<dbReference type="Pfam" id="PF04402">
    <property type="entry name" value="SIMPL"/>
    <property type="match status" value="1"/>
</dbReference>
<dbReference type="Gene3D" id="3.30.110.170">
    <property type="entry name" value="Protein of unknown function (DUF541), domain 1"/>
    <property type="match status" value="1"/>
</dbReference>
<dbReference type="Proteomes" id="UP000315385">
    <property type="component" value="Unassembled WGS sequence"/>
</dbReference>
<organism evidence="2 3">
    <name type="scientific">Halonotius roseus</name>
    <dbReference type="NCBI Taxonomy" id="2511997"/>
    <lineage>
        <taxon>Archaea</taxon>
        <taxon>Methanobacteriati</taxon>
        <taxon>Methanobacteriota</taxon>
        <taxon>Stenosarchaea group</taxon>
        <taxon>Halobacteria</taxon>
        <taxon>Halobacteriales</taxon>
        <taxon>Haloferacaceae</taxon>
        <taxon>Halonotius</taxon>
    </lineage>
</organism>